<proteinExistence type="predicted"/>
<feature type="transmembrane region" description="Helical" evidence="1">
    <location>
        <begin position="30"/>
        <end position="49"/>
    </location>
</feature>
<feature type="transmembrane region" description="Helical" evidence="1">
    <location>
        <begin position="113"/>
        <end position="133"/>
    </location>
</feature>
<keyword evidence="3" id="KW-1185">Reference proteome</keyword>
<protein>
    <submittedName>
        <fullName evidence="2">Uncharacterized protein</fullName>
    </submittedName>
</protein>
<dbReference type="EMBL" id="QKZR01000003">
    <property type="protein sequence ID" value="PZX39908.1"/>
    <property type="molecule type" value="Genomic_DNA"/>
</dbReference>
<feature type="transmembrane region" description="Helical" evidence="1">
    <location>
        <begin position="6"/>
        <end position="23"/>
    </location>
</feature>
<keyword evidence="1" id="KW-1133">Transmembrane helix</keyword>
<keyword evidence="1" id="KW-0472">Membrane</keyword>
<name>A0ABX5PXK2_9FLAO</name>
<feature type="transmembrane region" description="Helical" evidence="1">
    <location>
        <begin position="55"/>
        <end position="76"/>
    </location>
</feature>
<dbReference type="RefSeq" id="WP_015363035.1">
    <property type="nucleotide sequence ID" value="NZ_QKZR01000003.1"/>
</dbReference>
<evidence type="ECO:0000313" key="2">
    <source>
        <dbReference type="EMBL" id="PZX39908.1"/>
    </source>
</evidence>
<sequence>MIQKITFTTILVVATFIVATIFLRRGKLYLYLYGIIALNFLSEILAFIATVTQKFSFVSVYNLNFIFQPLLWLLLLGYILKSRKKAKILAISFLTFGLLNISFYEQMDLNENTLLLGSFLYLGFFIWGHFKLIKDEVLNYFNSNRFILVSAPIILFFGISILFAFGDSGLRSTPMLGKSLYYYIQFISNFIFYSLLILYIIKSRNEEK</sequence>
<feature type="transmembrane region" description="Helical" evidence="1">
    <location>
        <begin position="88"/>
        <end position="107"/>
    </location>
</feature>
<reference evidence="2 3" key="1">
    <citation type="submission" date="2018-06" db="EMBL/GenBank/DDBJ databases">
        <title>Genomic Encyclopedia of Archaeal and Bacterial Type Strains, Phase II (KMG-II): from individual species to whole genera.</title>
        <authorList>
            <person name="Goeker M."/>
        </authorList>
    </citation>
    <scope>NUCLEOTIDE SEQUENCE [LARGE SCALE GENOMIC DNA]</scope>
    <source>
        <strain evidence="2 3">DSM 17205</strain>
    </source>
</reference>
<organism evidence="2 3">
    <name type="scientific">Nonlabens dokdonensis</name>
    <dbReference type="NCBI Taxonomy" id="328515"/>
    <lineage>
        <taxon>Bacteria</taxon>
        <taxon>Pseudomonadati</taxon>
        <taxon>Bacteroidota</taxon>
        <taxon>Flavobacteriia</taxon>
        <taxon>Flavobacteriales</taxon>
        <taxon>Flavobacteriaceae</taxon>
        <taxon>Nonlabens</taxon>
    </lineage>
</organism>
<feature type="transmembrane region" description="Helical" evidence="1">
    <location>
        <begin position="145"/>
        <end position="165"/>
    </location>
</feature>
<dbReference type="Proteomes" id="UP000248584">
    <property type="component" value="Unassembled WGS sequence"/>
</dbReference>
<keyword evidence="1" id="KW-0812">Transmembrane</keyword>
<feature type="transmembrane region" description="Helical" evidence="1">
    <location>
        <begin position="180"/>
        <end position="201"/>
    </location>
</feature>
<evidence type="ECO:0000313" key="3">
    <source>
        <dbReference type="Proteomes" id="UP000248584"/>
    </source>
</evidence>
<evidence type="ECO:0000256" key="1">
    <source>
        <dbReference type="SAM" id="Phobius"/>
    </source>
</evidence>
<gene>
    <name evidence="2" type="ORF">LX97_02266</name>
</gene>
<comment type="caution">
    <text evidence="2">The sequence shown here is derived from an EMBL/GenBank/DDBJ whole genome shotgun (WGS) entry which is preliminary data.</text>
</comment>
<accession>A0ABX5PXK2</accession>